<evidence type="ECO:0000313" key="4">
    <source>
        <dbReference type="Proteomes" id="UP000315628"/>
    </source>
</evidence>
<keyword evidence="4" id="KW-1185">Reference proteome</keyword>
<dbReference type="EMBL" id="VIUW01000001">
    <property type="protein sequence ID" value="TWD17302.1"/>
    <property type="molecule type" value="Genomic_DNA"/>
</dbReference>
<proteinExistence type="predicted"/>
<evidence type="ECO:0000313" key="3">
    <source>
        <dbReference type="EMBL" id="TWD17302.1"/>
    </source>
</evidence>
<gene>
    <name evidence="3" type="ORF">FB557_0869</name>
</gene>
<dbReference type="OrthoDB" id="158614at2"/>
<sequence length="327" mass="33979">MSRLLFVHAHPDDETLATGVAIAHHVERGDEVHVLTCTLGDEGEIIPPELVHHGADREDTLAGVRREELRRAMAAIGAQHRVLGEGGTPGEGGSLSDARAADEGSPAGDAEAERDGGPGRAGATAAGTAVYRDSGMAGTPSAAHPRAFVQADLDEAAALVRAVIVELAPDVVVTYDEHGGYRHPDHIQTHRVVRAALRGLPPQSRPPMMAALTPSSWAREDRQWLAERGPADPSWSLPEGDFPPSVVADALVTHAVTDPAAVPRQVAALREHATQVTVVGAQYALSNDIAARLSGREGYAEVDVETGRLVPGAAAGGGRLPLVGGAS</sequence>
<dbReference type="Pfam" id="PF02585">
    <property type="entry name" value="PIG-L"/>
    <property type="match status" value="1"/>
</dbReference>
<dbReference type="GO" id="GO:0016811">
    <property type="term" value="F:hydrolase activity, acting on carbon-nitrogen (but not peptide) bonds, in linear amides"/>
    <property type="evidence" value="ECO:0007669"/>
    <property type="project" value="TreeGrafter"/>
</dbReference>
<dbReference type="AlphaFoldDB" id="A0A560WHY4"/>
<evidence type="ECO:0000256" key="2">
    <source>
        <dbReference type="SAM" id="MobiDB-lite"/>
    </source>
</evidence>
<dbReference type="InterPro" id="IPR024078">
    <property type="entry name" value="LmbE-like_dom_sf"/>
</dbReference>
<dbReference type="PANTHER" id="PTHR12993:SF26">
    <property type="entry name" value="1D-MYO-INOSITOL 2-ACETAMIDO-2-DEOXY-ALPHA-D-GLUCOPYRANOSIDE DEACETYLASE"/>
    <property type="match status" value="1"/>
</dbReference>
<dbReference type="PANTHER" id="PTHR12993">
    <property type="entry name" value="N-ACETYLGLUCOSAMINYL-PHOSPHATIDYLINOSITOL DE-N-ACETYLASE-RELATED"/>
    <property type="match status" value="1"/>
</dbReference>
<evidence type="ECO:0000256" key="1">
    <source>
        <dbReference type="ARBA" id="ARBA00022833"/>
    </source>
</evidence>
<name>A0A560WHY4_9MICO</name>
<dbReference type="Proteomes" id="UP000315628">
    <property type="component" value="Unassembled WGS sequence"/>
</dbReference>
<dbReference type="SUPFAM" id="SSF102588">
    <property type="entry name" value="LmbE-like"/>
    <property type="match status" value="1"/>
</dbReference>
<organism evidence="3 4">
    <name type="scientific">Marihabitans asiaticum</name>
    <dbReference type="NCBI Taxonomy" id="415218"/>
    <lineage>
        <taxon>Bacteria</taxon>
        <taxon>Bacillati</taxon>
        <taxon>Actinomycetota</taxon>
        <taxon>Actinomycetes</taxon>
        <taxon>Micrococcales</taxon>
        <taxon>Intrasporangiaceae</taxon>
        <taxon>Marihabitans</taxon>
    </lineage>
</organism>
<feature type="compositionally biased region" description="Gly residues" evidence="2">
    <location>
        <begin position="84"/>
        <end position="93"/>
    </location>
</feature>
<dbReference type="RefSeq" id="WP_144855835.1">
    <property type="nucleotide sequence ID" value="NZ_BAAAYT010000002.1"/>
</dbReference>
<accession>A0A560WHY4</accession>
<feature type="region of interest" description="Disordered" evidence="2">
    <location>
        <begin position="80"/>
        <end position="124"/>
    </location>
</feature>
<reference evidence="3 4" key="1">
    <citation type="submission" date="2019-06" db="EMBL/GenBank/DDBJ databases">
        <title>Sequencing the genomes of 1000 actinobacteria strains.</title>
        <authorList>
            <person name="Klenk H.-P."/>
        </authorList>
    </citation>
    <scope>NUCLEOTIDE SEQUENCE [LARGE SCALE GENOMIC DNA]</scope>
    <source>
        <strain evidence="3 4">DSM 18935</strain>
    </source>
</reference>
<dbReference type="Gene3D" id="3.40.50.10320">
    <property type="entry name" value="LmbE-like"/>
    <property type="match status" value="1"/>
</dbReference>
<dbReference type="GO" id="GO:0016137">
    <property type="term" value="P:glycoside metabolic process"/>
    <property type="evidence" value="ECO:0007669"/>
    <property type="project" value="UniProtKB-ARBA"/>
</dbReference>
<keyword evidence="1" id="KW-0862">Zinc</keyword>
<dbReference type="InterPro" id="IPR003737">
    <property type="entry name" value="GlcNAc_PI_deacetylase-related"/>
</dbReference>
<protein>
    <submittedName>
        <fullName evidence="3">N-acetyl-1-D-myo-inositol-2-amino-2-deoxy-alpha-D-glucopyranoside deacetylase</fullName>
    </submittedName>
</protein>
<comment type="caution">
    <text evidence="3">The sequence shown here is derived from an EMBL/GenBank/DDBJ whole genome shotgun (WGS) entry which is preliminary data.</text>
</comment>